<name>A0ABS8CFJ6_9BURK</name>
<organism evidence="2 3">
    <name type="scientific">Mesopusillimonas faecipullorum</name>
    <dbReference type="NCBI Taxonomy" id="2755040"/>
    <lineage>
        <taxon>Bacteria</taxon>
        <taxon>Pseudomonadati</taxon>
        <taxon>Pseudomonadota</taxon>
        <taxon>Betaproteobacteria</taxon>
        <taxon>Burkholderiales</taxon>
        <taxon>Alcaligenaceae</taxon>
        <taxon>Mesopusillimonas</taxon>
    </lineage>
</organism>
<dbReference type="SUPFAM" id="SSF46785">
    <property type="entry name" value="Winged helix' DNA-binding domain"/>
    <property type="match status" value="1"/>
</dbReference>
<dbReference type="InterPro" id="IPR039422">
    <property type="entry name" value="MarR/SlyA-like"/>
</dbReference>
<dbReference type="InterPro" id="IPR000835">
    <property type="entry name" value="HTH_MarR-typ"/>
</dbReference>
<comment type="caution">
    <text evidence="2">The sequence shown here is derived from an EMBL/GenBank/DDBJ whole genome shotgun (WGS) entry which is preliminary data.</text>
</comment>
<gene>
    <name evidence="2" type="ORF">H0484_13775</name>
</gene>
<dbReference type="EMBL" id="JACDXW010000009">
    <property type="protein sequence ID" value="MCB5364814.1"/>
    <property type="molecule type" value="Genomic_DNA"/>
</dbReference>
<dbReference type="PANTHER" id="PTHR33164:SF43">
    <property type="entry name" value="HTH-TYPE TRANSCRIPTIONAL REPRESSOR YETL"/>
    <property type="match status" value="1"/>
</dbReference>
<accession>A0ABS8CFJ6</accession>
<reference evidence="2 3" key="1">
    <citation type="submission" date="2020-07" db="EMBL/GenBank/DDBJ databases">
        <title>Pusillimonas sp. nov., isolated from poultry manure in Taiwan.</title>
        <authorList>
            <person name="Lin S.-Y."/>
            <person name="Tang Y.-S."/>
            <person name="Young C.-C."/>
        </authorList>
    </citation>
    <scope>NUCLEOTIDE SEQUENCE [LARGE SCALE GENOMIC DNA]</scope>
    <source>
        <strain evidence="2 3">CC-YST705</strain>
    </source>
</reference>
<dbReference type="RefSeq" id="WP_226955229.1">
    <property type="nucleotide sequence ID" value="NZ_JACDXW010000009.1"/>
</dbReference>
<evidence type="ECO:0000313" key="3">
    <source>
        <dbReference type="Proteomes" id="UP000776983"/>
    </source>
</evidence>
<keyword evidence="3" id="KW-1185">Reference proteome</keyword>
<dbReference type="PROSITE" id="PS50995">
    <property type="entry name" value="HTH_MARR_2"/>
    <property type="match status" value="1"/>
</dbReference>
<dbReference type="Pfam" id="PF12802">
    <property type="entry name" value="MarR_2"/>
    <property type="match status" value="1"/>
</dbReference>
<dbReference type="SMART" id="SM00347">
    <property type="entry name" value="HTH_MARR"/>
    <property type="match status" value="1"/>
</dbReference>
<dbReference type="Proteomes" id="UP000776983">
    <property type="component" value="Unassembled WGS sequence"/>
</dbReference>
<feature type="domain" description="HTH marR-type" evidence="1">
    <location>
        <begin position="16"/>
        <end position="148"/>
    </location>
</feature>
<dbReference type="PANTHER" id="PTHR33164">
    <property type="entry name" value="TRANSCRIPTIONAL REGULATOR, MARR FAMILY"/>
    <property type="match status" value="1"/>
</dbReference>
<dbReference type="Gene3D" id="1.10.10.10">
    <property type="entry name" value="Winged helix-like DNA-binding domain superfamily/Winged helix DNA-binding domain"/>
    <property type="match status" value="1"/>
</dbReference>
<evidence type="ECO:0000313" key="2">
    <source>
        <dbReference type="EMBL" id="MCB5364814.1"/>
    </source>
</evidence>
<dbReference type="InterPro" id="IPR036390">
    <property type="entry name" value="WH_DNA-bd_sf"/>
</dbReference>
<sequence length="155" mass="17190">MIQKNPIFTQSWPEGPNGIAYLVGRLDHVLNRRVRECVASHGVTAAQYTALSVLNYHGQMSNAQLAERSMVSPQSANEMVKIMQSKGWVERESATSHGRIIHLRLTPEGRALLALCDRALVQVEQAMLAELSDAEQGVLYSQLRSMLKGLSLFNT</sequence>
<proteinExistence type="predicted"/>
<protein>
    <submittedName>
        <fullName evidence="2">MarR family transcriptional regulator</fullName>
    </submittedName>
</protein>
<dbReference type="InterPro" id="IPR036388">
    <property type="entry name" value="WH-like_DNA-bd_sf"/>
</dbReference>
<evidence type="ECO:0000259" key="1">
    <source>
        <dbReference type="PROSITE" id="PS50995"/>
    </source>
</evidence>